<evidence type="ECO:0008006" key="3">
    <source>
        <dbReference type="Google" id="ProtNLM"/>
    </source>
</evidence>
<name>A0A519BJS9_9DELT</name>
<dbReference type="InterPro" id="IPR022148">
    <property type="entry name" value="CopG_antitoxin"/>
</dbReference>
<proteinExistence type="predicted"/>
<dbReference type="Gene3D" id="3.10.450.530">
    <property type="entry name" value="Ribonuclease toxin, BrnT, of type II toxin-antitoxin system"/>
    <property type="match status" value="1"/>
</dbReference>
<dbReference type="Pfam" id="PF04365">
    <property type="entry name" value="BrnT_toxin"/>
    <property type="match status" value="1"/>
</dbReference>
<dbReference type="Proteomes" id="UP000319296">
    <property type="component" value="Unassembled WGS sequence"/>
</dbReference>
<protein>
    <recommendedName>
        <fullName evidence="3">BrnT family toxin</fullName>
    </recommendedName>
</protein>
<dbReference type="InterPro" id="IPR038573">
    <property type="entry name" value="BrnT_sf"/>
</dbReference>
<evidence type="ECO:0000313" key="2">
    <source>
        <dbReference type="Proteomes" id="UP000319296"/>
    </source>
</evidence>
<organism evidence="1 2">
    <name type="scientific">Candidatus Acididesulfobacter diazotrophicus</name>
    <dbReference type="NCBI Taxonomy" id="2597226"/>
    <lineage>
        <taxon>Bacteria</taxon>
        <taxon>Deltaproteobacteria</taxon>
        <taxon>Candidatus Acidulodesulfobacterales</taxon>
        <taxon>Candidatus Acididesulfobacter</taxon>
    </lineage>
</organism>
<evidence type="ECO:0000313" key="1">
    <source>
        <dbReference type="EMBL" id="RZD17524.1"/>
    </source>
</evidence>
<accession>A0A519BJS9</accession>
<sequence length="132" mass="15805">MDDKILDQYDGFQRDIGNIDKKLIKHNISNAECEEAFFNKPFIIKLDENHLQEEARYYILGKINEDRKLFLVFTTRNSLIRVISARDMNKKERTVYDDEKKIPHFKNESEEREFWAAHDSTEYIDWNKASVA</sequence>
<dbReference type="Pfam" id="PF12441">
    <property type="entry name" value="CopG_antitoxin"/>
    <property type="match status" value="1"/>
</dbReference>
<feature type="non-terminal residue" evidence="1">
    <location>
        <position position="132"/>
    </location>
</feature>
<dbReference type="EMBL" id="SGBB01000036">
    <property type="protein sequence ID" value="RZD17524.1"/>
    <property type="molecule type" value="Genomic_DNA"/>
</dbReference>
<reference evidence="1 2" key="1">
    <citation type="journal article" date="2019" name="ISME J.">
        <title>Insights into ecological role of a new deltaproteobacterial order Candidatus Acidulodesulfobacterales by metagenomics and metatranscriptomics.</title>
        <authorList>
            <person name="Tan S."/>
            <person name="Liu J."/>
            <person name="Fang Y."/>
            <person name="Hedlund B.P."/>
            <person name="Lian Z.H."/>
            <person name="Huang L.Y."/>
            <person name="Li J.T."/>
            <person name="Huang L.N."/>
            <person name="Li W.J."/>
            <person name="Jiang H.C."/>
            <person name="Dong H.L."/>
            <person name="Shu W.S."/>
        </authorList>
    </citation>
    <scope>NUCLEOTIDE SEQUENCE [LARGE SCALE GENOMIC DNA]</scope>
    <source>
        <strain evidence="1">AP1</strain>
    </source>
</reference>
<dbReference type="InterPro" id="IPR007460">
    <property type="entry name" value="BrnT_toxin"/>
</dbReference>
<comment type="caution">
    <text evidence="1">The sequence shown here is derived from an EMBL/GenBank/DDBJ whole genome shotgun (WGS) entry which is preliminary data.</text>
</comment>
<dbReference type="AlphaFoldDB" id="A0A519BJS9"/>
<gene>
    <name evidence="1" type="ORF">EVG15_10750</name>
</gene>